<accession>M7T0T8</accession>
<protein>
    <recommendedName>
        <fullName evidence="3">F-box domain-containing protein</fullName>
    </recommendedName>
</protein>
<proteinExistence type="predicted"/>
<dbReference type="EMBL" id="KB707222">
    <property type="protein sequence ID" value="EMR63446.1"/>
    <property type="molecule type" value="Genomic_DNA"/>
</dbReference>
<dbReference type="Proteomes" id="UP000012174">
    <property type="component" value="Unassembled WGS sequence"/>
</dbReference>
<dbReference type="HOGENOM" id="CLU_541884_0_0_1"/>
<sequence>MSTNPNSSPNLPVELVEQILGWVETPYRELELLNKEIKRPNTYRNPSNPWLVSRRALRNACLVSRVYNLVARKLLYRNVMLLHATDIVLLFRTLLEEGGTNHQSPRDPGGLRSNIVNLVCLVTLFDESAIKDTARAWSDVPFPRHIEPSDMTALYLSNLDPGRVLYEETPGFQTTLQRLFGVLLGFTTQLKSITLQCPSDLADSEGYSSLDRVIRSLRQIAEPGNEVLSCLTTLAVQPAASSHATSERMRRGPNLFVGFLELPTLKTLYARTSIGPLDVDDFAGGLALEHVTLHGSSSLADDIESYAELCPNLRRLEIFCLPSDMRTMDTALSHVADRLKSLALRLVPYTPSEFLDNDHVPSLHDTLTCLTDLVIEDRLLFRNVAEMERVGLAQRLPPSLVSLVLVEQWGASGRHMDGAASTQVDAMFRALNYASSQFPEALPALRSFVFDRSQHWLWQGHPADGAFRSQYPALKDAFSPTNIKFVILDSRSHSFAPSERGPA</sequence>
<organism evidence="1 2">
    <name type="scientific">Eutypa lata (strain UCR-EL1)</name>
    <name type="common">Grapevine dieback disease fungus</name>
    <name type="synonym">Eutypa armeniacae</name>
    <dbReference type="NCBI Taxonomy" id="1287681"/>
    <lineage>
        <taxon>Eukaryota</taxon>
        <taxon>Fungi</taxon>
        <taxon>Dikarya</taxon>
        <taxon>Ascomycota</taxon>
        <taxon>Pezizomycotina</taxon>
        <taxon>Sordariomycetes</taxon>
        <taxon>Xylariomycetidae</taxon>
        <taxon>Xylariales</taxon>
        <taxon>Diatrypaceae</taxon>
        <taxon>Eutypa</taxon>
    </lineage>
</organism>
<name>M7T0T8_EUTLA</name>
<gene>
    <name evidence="1" type="ORF">UCREL1_9603</name>
</gene>
<keyword evidence="2" id="KW-1185">Reference proteome</keyword>
<dbReference type="KEGG" id="ela:UCREL1_9603"/>
<evidence type="ECO:0000313" key="2">
    <source>
        <dbReference type="Proteomes" id="UP000012174"/>
    </source>
</evidence>
<dbReference type="Gene3D" id="3.80.10.10">
    <property type="entry name" value="Ribonuclease Inhibitor"/>
    <property type="match status" value="1"/>
</dbReference>
<dbReference type="OrthoDB" id="4718593at2759"/>
<evidence type="ECO:0008006" key="3">
    <source>
        <dbReference type="Google" id="ProtNLM"/>
    </source>
</evidence>
<evidence type="ECO:0000313" key="1">
    <source>
        <dbReference type="EMBL" id="EMR63446.1"/>
    </source>
</evidence>
<dbReference type="InterPro" id="IPR032675">
    <property type="entry name" value="LRR_dom_sf"/>
</dbReference>
<dbReference type="AlphaFoldDB" id="M7T0T8"/>
<reference evidence="2" key="1">
    <citation type="journal article" date="2013" name="Genome Announc.">
        <title>Draft genome sequence of the grapevine dieback fungus Eutypa lata UCR-EL1.</title>
        <authorList>
            <person name="Blanco-Ulate B."/>
            <person name="Rolshausen P.E."/>
            <person name="Cantu D."/>
        </authorList>
    </citation>
    <scope>NUCLEOTIDE SEQUENCE [LARGE SCALE GENOMIC DNA]</scope>
    <source>
        <strain evidence="2">UCR-EL1</strain>
    </source>
</reference>